<sequence length="52" mass="6074">MHCRVSVNIRSAMQFQCGESVWKHNYLRFCCYKALHNITFKTLNPKVQGSTP</sequence>
<accession>A0A8S5TP81</accession>
<proteinExistence type="predicted"/>
<organism evidence="1">
    <name type="scientific">Siphoviridae sp. ctPrm3</name>
    <dbReference type="NCBI Taxonomy" id="2827864"/>
    <lineage>
        <taxon>Viruses</taxon>
        <taxon>Duplodnaviria</taxon>
        <taxon>Heunggongvirae</taxon>
        <taxon>Uroviricota</taxon>
        <taxon>Caudoviricetes</taxon>
    </lineage>
</organism>
<name>A0A8S5TP81_9CAUD</name>
<protein>
    <submittedName>
        <fullName evidence="1">Uncharacterized protein</fullName>
    </submittedName>
</protein>
<dbReference type="EMBL" id="BK032870">
    <property type="protein sequence ID" value="DAF64939.1"/>
    <property type="molecule type" value="Genomic_DNA"/>
</dbReference>
<evidence type="ECO:0000313" key="1">
    <source>
        <dbReference type="EMBL" id="DAF64939.1"/>
    </source>
</evidence>
<reference evidence="1" key="1">
    <citation type="journal article" date="2021" name="Proc. Natl. Acad. Sci. U.S.A.">
        <title>A Catalog of Tens of Thousands of Viruses from Human Metagenomes Reveals Hidden Associations with Chronic Diseases.</title>
        <authorList>
            <person name="Tisza M.J."/>
            <person name="Buck C.B."/>
        </authorList>
    </citation>
    <scope>NUCLEOTIDE SEQUENCE</scope>
    <source>
        <strain evidence="1">CtPrm3</strain>
    </source>
</reference>